<reference evidence="1 2" key="1">
    <citation type="submission" date="2024-09" db="EMBL/GenBank/DDBJ databases">
        <title>Chromosome-scale assembly of Riccia sorocarpa.</title>
        <authorList>
            <person name="Paukszto L."/>
        </authorList>
    </citation>
    <scope>NUCLEOTIDE SEQUENCE [LARGE SCALE GENOMIC DNA]</scope>
    <source>
        <strain evidence="1">LP-2024</strain>
        <tissue evidence="1">Aerial parts of the thallus</tissue>
    </source>
</reference>
<sequence>MRLVSDSPAIIDILNVAGGSNELQYPTLACHQERLHIIGIDRVDDVFDNRTHRIGRDRRFVLKGILIWTMHDYPGFGAISGFQTKSYCACPICTYMLPYG</sequence>
<dbReference type="InterPro" id="IPR004242">
    <property type="entry name" value="Transposase_21"/>
</dbReference>
<proteinExistence type="predicted"/>
<evidence type="ECO:0000313" key="1">
    <source>
        <dbReference type="EMBL" id="KAL3690359.1"/>
    </source>
</evidence>
<comment type="caution">
    <text evidence="1">The sequence shown here is derived from an EMBL/GenBank/DDBJ whole genome shotgun (WGS) entry which is preliminary data.</text>
</comment>
<protein>
    <submittedName>
        <fullName evidence="1">Uncharacterized protein</fullName>
    </submittedName>
</protein>
<gene>
    <name evidence="1" type="ORF">R1sor_016668</name>
</gene>
<dbReference type="Proteomes" id="UP001633002">
    <property type="component" value="Unassembled WGS sequence"/>
</dbReference>
<organism evidence="1 2">
    <name type="scientific">Riccia sorocarpa</name>
    <dbReference type="NCBI Taxonomy" id="122646"/>
    <lineage>
        <taxon>Eukaryota</taxon>
        <taxon>Viridiplantae</taxon>
        <taxon>Streptophyta</taxon>
        <taxon>Embryophyta</taxon>
        <taxon>Marchantiophyta</taxon>
        <taxon>Marchantiopsida</taxon>
        <taxon>Marchantiidae</taxon>
        <taxon>Marchantiales</taxon>
        <taxon>Ricciaceae</taxon>
        <taxon>Riccia</taxon>
    </lineage>
</organism>
<dbReference type="EMBL" id="JBJQOH010000004">
    <property type="protein sequence ID" value="KAL3690359.1"/>
    <property type="molecule type" value="Genomic_DNA"/>
</dbReference>
<accession>A0ABD3HIZ6</accession>
<dbReference type="Pfam" id="PF02992">
    <property type="entry name" value="Transposase_21"/>
    <property type="match status" value="1"/>
</dbReference>
<name>A0ABD3HIZ6_9MARC</name>
<dbReference type="AlphaFoldDB" id="A0ABD3HIZ6"/>
<evidence type="ECO:0000313" key="2">
    <source>
        <dbReference type="Proteomes" id="UP001633002"/>
    </source>
</evidence>
<keyword evidence="2" id="KW-1185">Reference proteome</keyword>